<evidence type="ECO:0000313" key="1">
    <source>
        <dbReference type="EMBL" id="MFL9000609.1"/>
    </source>
</evidence>
<proteinExistence type="predicted"/>
<dbReference type="RefSeq" id="WP_407799963.1">
    <property type="nucleotide sequence ID" value="NZ_JBJNUX010000003.1"/>
</dbReference>
<sequence length="135" mass="15325">MPESGTSSGRHILIASHRSSALVFLTVPDLDIAGVGFADLKRNLRSLSGTMACRRYDGKTEFQKRAIQMNDQTLDQPLENGSITSDFNITPHEYYLSVNVGNTFKMQGIRYKITNKEYEENAESMRRVKLEFMRA</sequence>
<dbReference type="EMBL" id="JBJNUY010000007">
    <property type="protein sequence ID" value="MFL9000609.1"/>
    <property type="molecule type" value="Genomic_DNA"/>
</dbReference>
<accession>A0ABW8W5Q5</accession>
<evidence type="ECO:0000313" key="2">
    <source>
        <dbReference type="Proteomes" id="UP001628646"/>
    </source>
</evidence>
<gene>
    <name evidence="1" type="ORF">ACJ8NA_18420</name>
</gene>
<reference evidence="1 2" key="1">
    <citation type="submission" date="2024-12" db="EMBL/GenBank/DDBJ databases">
        <title>Pseudomonas species isolated from Lotus nodules promote plant growth.</title>
        <authorList>
            <person name="Yu Y.-H."/>
            <person name="Kurtenbach J."/>
            <person name="Crosbie D."/>
            <person name="Brachmann A."/>
            <person name="Marin M."/>
        </authorList>
    </citation>
    <scope>NUCLEOTIDE SEQUENCE [LARGE SCALE GENOMIC DNA]</scope>
    <source>
        <strain evidence="1 2">PLb11B</strain>
    </source>
</reference>
<dbReference type="Proteomes" id="UP001628646">
    <property type="component" value="Unassembled WGS sequence"/>
</dbReference>
<comment type="caution">
    <text evidence="1">The sequence shown here is derived from an EMBL/GenBank/DDBJ whole genome shotgun (WGS) entry which is preliminary data.</text>
</comment>
<protein>
    <submittedName>
        <fullName evidence="1">Uncharacterized protein</fullName>
    </submittedName>
</protein>
<organism evidence="1 2">
    <name type="scientific">Pseudomonas azerbaijanorientalis</name>
    <dbReference type="NCBI Taxonomy" id="2842350"/>
    <lineage>
        <taxon>Bacteria</taxon>
        <taxon>Pseudomonadati</taxon>
        <taxon>Pseudomonadota</taxon>
        <taxon>Gammaproteobacteria</taxon>
        <taxon>Pseudomonadales</taxon>
        <taxon>Pseudomonadaceae</taxon>
        <taxon>Pseudomonas</taxon>
    </lineage>
</organism>
<name>A0ABW8W5Q5_9PSED</name>
<keyword evidence="2" id="KW-1185">Reference proteome</keyword>